<dbReference type="EMBL" id="BAAAQB010000006">
    <property type="protein sequence ID" value="GAA2126471.1"/>
    <property type="molecule type" value="Genomic_DNA"/>
</dbReference>
<sequence>MTESATPNGGAGDGSLSAGHVALADADMALPEMRLARTVRPWAADSQAPRHCGTPMEWRSPEPGAMASYSFEPAGHSAALPALWRCRCGFQLDGVDQRGASLAAAYWHSR</sequence>
<evidence type="ECO:0000313" key="1">
    <source>
        <dbReference type="EMBL" id="GAA2126471.1"/>
    </source>
</evidence>
<reference evidence="2" key="1">
    <citation type="journal article" date="2019" name="Int. J. Syst. Evol. Microbiol.">
        <title>The Global Catalogue of Microorganisms (GCM) 10K type strain sequencing project: providing services to taxonomists for standard genome sequencing and annotation.</title>
        <authorList>
            <consortium name="The Broad Institute Genomics Platform"/>
            <consortium name="The Broad Institute Genome Sequencing Center for Infectious Disease"/>
            <person name="Wu L."/>
            <person name="Ma J."/>
        </authorList>
    </citation>
    <scope>NUCLEOTIDE SEQUENCE [LARGE SCALE GENOMIC DNA]</scope>
    <source>
        <strain evidence="2">JCM 15921</strain>
    </source>
</reference>
<dbReference type="Proteomes" id="UP001500102">
    <property type="component" value="Unassembled WGS sequence"/>
</dbReference>
<accession>A0ABP5K4G1</accession>
<protein>
    <submittedName>
        <fullName evidence="1">Uncharacterized protein</fullName>
    </submittedName>
</protein>
<name>A0ABP5K4G1_9MICC</name>
<keyword evidence="2" id="KW-1185">Reference proteome</keyword>
<organism evidence="1 2">
    <name type="scientific">Arthrobacter humicola</name>
    <dbReference type="NCBI Taxonomy" id="409291"/>
    <lineage>
        <taxon>Bacteria</taxon>
        <taxon>Bacillati</taxon>
        <taxon>Actinomycetota</taxon>
        <taxon>Actinomycetes</taxon>
        <taxon>Micrococcales</taxon>
        <taxon>Micrococcaceae</taxon>
        <taxon>Arthrobacter</taxon>
    </lineage>
</organism>
<gene>
    <name evidence="1" type="ORF">GCM10009825_03640</name>
</gene>
<evidence type="ECO:0000313" key="2">
    <source>
        <dbReference type="Proteomes" id="UP001500102"/>
    </source>
</evidence>
<comment type="caution">
    <text evidence="1">The sequence shown here is derived from an EMBL/GenBank/DDBJ whole genome shotgun (WGS) entry which is preliminary data.</text>
</comment>
<proteinExistence type="predicted"/>
<dbReference type="RefSeq" id="WP_344361407.1">
    <property type="nucleotide sequence ID" value="NZ_BAAAQB010000006.1"/>
</dbReference>